<organism evidence="3">
    <name type="scientific">Hydatigena taeniaeformis</name>
    <name type="common">Feline tapeworm</name>
    <name type="synonym">Taenia taeniaeformis</name>
    <dbReference type="NCBI Taxonomy" id="6205"/>
    <lineage>
        <taxon>Eukaryota</taxon>
        <taxon>Metazoa</taxon>
        <taxon>Spiralia</taxon>
        <taxon>Lophotrochozoa</taxon>
        <taxon>Platyhelminthes</taxon>
        <taxon>Cestoda</taxon>
        <taxon>Eucestoda</taxon>
        <taxon>Cyclophyllidea</taxon>
        <taxon>Taeniidae</taxon>
        <taxon>Hydatigera</taxon>
    </lineage>
</organism>
<dbReference type="STRING" id="6205.A0A0R3X791"/>
<accession>A0A0R3X791</accession>
<dbReference type="AlphaFoldDB" id="A0A0R3X791"/>
<name>A0A0R3X791_HYDTA</name>
<sequence length="61" mass="6797">LLTNDFESQFARGGGTLCVQDPKIWKLFYKLVIQIEACPHSGISAPQTIAAISQVRIRLPR</sequence>
<reference evidence="3" key="1">
    <citation type="submission" date="2017-02" db="UniProtKB">
        <authorList>
            <consortium name="WormBaseParasite"/>
        </authorList>
    </citation>
    <scope>IDENTIFICATION</scope>
</reference>
<evidence type="ECO:0000256" key="2">
    <source>
        <dbReference type="ARBA" id="ARBA00022801"/>
    </source>
</evidence>
<dbReference type="WBParaSite" id="TTAC_0000941401-mRNA-1">
    <property type="protein sequence ID" value="TTAC_0000941401-mRNA-1"/>
    <property type="gene ID" value="TTAC_0000941401"/>
</dbReference>
<dbReference type="Pfam" id="PF03265">
    <property type="entry name" value="DNase_II"/>
    <property type="match status" value="1"/>
</dbReference>
<keyword evidence="2" id="KW-0378">Hydrolase</keyword>
<dbReference type="GO" id="GO:0004531">
    <property type="term" value="F:deoxyribonuclease II activity"/>
    <property type="evidence" value="ECO:0007669"/>
    <property type="project" value="InterPro"/>
</dbReference>
<dbReference type="InterPro" id="IPR004947">
    <property type="entry name" value="DNase_II"/>
</dbReference>
<comment type="similarity">
    <text evidence="1">Belongs to the DNase II family.</text>
</comment>
<proteinExistence type="inferred from homology"/>
<protein>
    <submittedName>
        <fullName evidence="3">Vacuolar protein sorting-associated protein 52 homolog</fullName>
    </submittedName>
</protein>
<evidence type="ECO:0000256" key="1">
    <source>
        <dbReference type="ARBA" id="ARBA00007527"/>
    </source>
</evidence>
<evidence type="ECO:0000313" key="3">
    <source>
        <dbReference type="WBParaSite" id="TTAC_0000941401-mRNA-1"/>
    </source>
</evidence>